<dbReference type="GO" id="GO:0016020">
    <property type="term" value="C:membrane"/>
    <property type="evidence" value="ECO:0007669"/>
    <property type="project" value="InterPro"/>
</dbReference>
<feature type="domain" description="ABC transporter" evidence="6">
    <location>
        <begin position="35"/>
        <end position="256"/>
    </location>
</feature>
<evidence type="ECO:0000313" key="7">
    <source>
        <dbReference type="EMBL" id="TFV43123.1"/>
    </source>
</evidence>
<comment type="caution">
    <text evidence="7">The sequence shown here is derived from an EMBL/GenBank/DDBJ whole genome shotgun (WGS) entry which is preliminary data.</text>
</comment>
<evidence type="ECO:0000256" key="3">
    <source>
        <dbReference type="ARBA" id="ARBA00022741"/>
    </source>
</evidence>
<evidence type="ECO:0000256" key="4">
    <source>
        <dbReference type="ARBA" id="ARBA00022840"/>
    </source>
</evidence>
<dbReference type="PANTHER" id="PTHR46743">
    <property type="entry name" value="TEICHOIC ACIDS EXPORT ATP-BINDING PROTEIN TAGH"/>
    <property type="match status" value="1"/>
</dbReference>
<dbReference type="Gene3D" id="3.40.50.300">
    <property type="entry name" value="P-loop containing nucleotide triphosphate hydrolases"/>
    <property type="match status" value="1"/>
</dbReference>
<evidence type="ECO:0000256" key="1">
    <source>
        <dbReference type="ARBA" id="ARBA00005417"/>
    </source>
</evidence>
<sequence length="413" mass="45357">MQDHLAIEVRGLSKRYRRGAIGMSSLREEVELFLARRRDQRPRRASREFYALKDVTFSVPAGSVCGIIGRNGSGKTTLLKVLTSITEPEEGEATLRGRVGSLLEVGAGFHPELDGIENIYLNGAILGMSKSEITSKLDRIIQFADIGDVMETPVKRYSSGMYVRLAFAIAAHLEPDILLVDEVLAVGDADFQRKSLAKMKDAAGEGRTVLFVSHNMAMVRQLCDIAVYLEAGHLKQIGASSSVIDAYLLGSTPRSTQGERTGTDELWGELRILEPSSETACDHLKFGGDYDFVLRLGASQPFRRGVAEISIFDQEGARISSLESLAEGVDQFDFTQPVEIVFNVRSLGLLPGTYIAGFSLFAWGEEEPRLSVEACLSFEVVAATVNDAYWPYLREYHGIVRLSHSANLRVPGS</sequence>
<accession>A0A4Y9LM88</accession>
<comment type="similarity">
    <text evidence="1">Belongs to the ABC transporter superfamily.</text>
</comment>
<dbReference type="InterPro" id="IPR003439">
    <property type="entry name" value="ABC_transporter-like_ATP-bd"/>
</dbReference>
<organism evidence="7 8">
    <name type="scientific">Bradyrhizobium niftali</name>
    <dbReference type="NCBI Taxonomy" id="2560055"/>
    <lineage>
        <taxon>Bacteria</taxon>
        <taxon>Pseudomonadati</taxon>
        <taxon>Pseudomonadota</taxon>
        <taxon>Alphaproteobacteria</taxon>
        <taxon>Hyphomicrobiales</taxon>
        <taxon>Nitrobacteraceae</taxon>
        <taxon>Bradyrhizobium</taxon>
    </lineage>
</organism>
<dbReference type="PANTHER" id="PTHR46743:SF2">
    <property type="entry name" value="TEICHOIC ACIDS EXPORT ATP-BINDING PROTEIN TAGH"/>
    <property type="match status" value="1"/>
</dbReference>
<gene>
    <name evidence="7" type="ORF">E4K65_33370</name>
</gene>
<keyword evidence="8" id="KW-1185">Reference proteome</keyword>
<dbReference type="GO" id="GO:0140359">
    <property type="term" value="F:ABC-type transporter activity"/>
    <property type="evidence" value="ECO:0007669"/>
    <property type="project" value="InterPro"/>
</dbReference>
<dbReference type="SUPFAM" id="SSF52540">
    <property type="entry name" value="P-loop containing nucleoside triphosphate hydrolases"/>
    <property type="match status" value="1"/>
</dbReference>
<dbReference type="InterPro" id="IPR027417">
    <property type="entry name" value="P-loop_NTPase"/>
</dbReference>
<dbReference type="InterPro" id="IPR003593">
    <property type="entry name" value="AAA+_ATPase"/>
</dbReference>
<evidence type="ECO:0000256" key="5">
    <source>
        <dbReference type="ARBA" id="ARBA00024722"/>
    </source>
</evidence>
<dbReference type="RefSeq" id="WP_135177742.1">
    <property type="nucleotide sequence ID" value="NZ_SPQT01000025.1"/>
</dbReference>
<protein>
    <submittedName>
        <fullName evidence="7">ABC transporter ATP-binding protein</fullName>
    </submittedName>
</protein>
<proteinExistence type="inferred from homology"/>
<keyword evidence="2" id="KW-0813">Transport</keyword>
<dbReference type="Proteomes" id="UP000297966">
    <property type="component" value="Unassembled WGS sequence"/>
</dbReference>
<keyword evidence="4 7" id="KW-0067">ATP-binding</keyword>
<reference evidence="7 8" key="1">
    <citation type="submission" date="2019-03" db="EMBL/GenBank/DDBJ databases">
        <title>Bradyrhizobium diversity isolated from nodules of Chamaecrista fasciculata.</title>
        <authorList>
            <person name="Klepa M.S."/>
            <person name="Urquiaga M.O."/>
            <person name="Hungria M."/>
            <person name="Delamuta J.R."/>
        </authorList>
    </citation>
    <scope>NUCLEOTIDE SEQUENCE [LARGE SCALE GENOMIC DNA]</scope>
    <source>
        <strain evidence="7 8">CNPSo 3448</strain>
    </source>
</reference>
<dbReference type="GO" id="GO:0005524">
    <property type="term" value="F:ATP binding"/>
    <property type="evidence" value="ECO:0007669"/>
    <property type="project" value="UniProtKB-KW"/>
</dbReference>
<dbReference type="Pfam" id="PF00005">
    <property type="entry name" value="ABC_tran"/>
    <property type="match status" value="1"/>
</dbReference>
<dbReference type="OrthoDB" id="9778870at2"/>
<name>A0A4Y9LM88_9BRAD</name>
<dbReference type="PROSITE" id="PS50893">
    <property type="entry name" value="ABC_TRANSPORTER_2"/>
    <property type="match status" value="1"/>
</dbReference>
<dbReference type="InterPro" id="IPR050683">
    <property type="entry name" value="Bact_Polysacc_Export_ATP-bd"/>
</dbReference>
<dbReference type="GO" id="GO:0016887">
    <property type="term" value="F:ATP hydrolysis activity"/>
    <property type="evidence" value="ECO:0007669"/>
    <property type="project" value="InterPro"/>
</dbReference>
<comment type="function">
    <text evidence="5">Involved in beta-(1--&gt;2)glucan export. Transmembrane domains (TMD) form a pore in the inner membrane and the ATP-binding domain (NBD) is responsible for energy generation.</text>
</comment>
<dbReference type="InterPro" id="IPR015860">
    <property type="entry name" value="ABC_transpr_TagH-like"/>
</dbReference>
<keyword evidence="3" id="KW-0547">Nucleotide-binding</keyword>
<evidence type="ECO:0000259" key="6">
    <source>
        <dbReference type="PROSITE" id="PS50893"/>
    </source>
</evidence>
<dbReference type="SMART" id="SM00382">
    <property type="entry name" value="AAA"/>
    <property type="match status" value="1"/>
</dbReference>
<evidence type="ECO:0000256" key="2">
    <source>
        <dbReference type="ARBA" id="ARBA00022448"/>
    </source>
</evidence>
<dbReference type="CDD" id="cd03220">
    <property type="entry name" value="ABC_KpsT_Wzt"/>
    <property type="match status" value="1"/>
</dbReference>
<dbReference type="AlphaFoldDB" id="A0A4Y9LM88"/>
<evidence type="ECO:0000313" key="8">
    <source>
        <dbReference type="Proteomes" id="UP000297966"/>
    </source>
</evidence>
<dbReference type="EMBL" id="SPQT01000025">
    <property type="protein sequence ID" value="TFV43123.1"/>
    <property type="molecule type" value="Genomic_DNA"/>
</dbReference>
<dbReference type="Gene3D" id="2.70.50.60">
    <property type="entry name" value="abc- transporter (atp binding component) like domain"/>
    <property type="match status" value="1"/>
</dbReference>